<dbReference type="EMBL" id="CAJVQB010156731">
    <property type="protein sequence ID" value="CAG8856162.1"/>
    <property type="molecule type" value="Genomic_DNA"/>
</dbReference>
<gene>
    <name evidence="1" type="ORF">GMARGA_LOCUS44983</name>
</gene>
<proteinExistence type="predicted"/>
<evidence type="ECO:0000313" key="2">
    <source>
        <dbReference type="Proteomes" id="UP000789901"/>
    </source>
</evidence>
<reference evidence="1 2" key="1">
    <citation type="submission" date="2021-06" db="EMBL/GenBank/DDBJ databases">
        <authorList>
            <person name="Kallberg Y."/>
            <person name="Tangrot J."/>
            <person name="Rosling A."/>
        </authorList>
    </citation>
    <scope>NUCLEOTIDE SEQUENCE [LARGE SCALE GENOMIC DNA]</scope>
    <source>
        <strain evidence="1 2">120-4 pot B 10/14</strain>
    </source>
</reference>
<protein>
    <submittedName>
        <fullName evidence="1">10572_t:CDS:1</fullName>
    </submittedName>
</protein>
<name>A0ABN7XLQ9_GIGMA</name>
<comment type="caution">
    <text evidence="1">The sequence shown here is derived from an EMBL/GenBank/DDBJ whole genome shotgun (WGS) entry which is preliminary data.</text>
</comment>
<organism evidence="1 2">
    <name type="scientific">Gigaspora margarita</name>
    <dbReference type="NCBI Taxonomy" id="4874"/>
    <lineage>
        <taxon>Eukaryota</taxon>
        <taxon>Fungi</taxon>
        <taxon>Fungi incertae sedis</taxon>
        <taxon>Mucoromycota</taxon>
        <taxon>Glomeromycotina</taxon>
        <taxon>Glomeromycetes</taxon>
        <taxon>Diversisporales</taxon>
        <taxon>Gigasporaceae</taxon>
        <taxon>Gigaspora</taxon>
    </lineage>
</organism>
<keyword evidence="2" id="KW-1185">Reference proteome</keyword>
<feature type="non-terminal residue" evidence="1">
    <location>
        <position position="134"/>
    </location>
</feature>
<dbReference type="Proteomes" id="UP000789901">
    <property type="component" value="Unassembled WGS sequence"/>
</dbReference>
<evidence type="ECO:0000313" key="1">
    <source>
        <dbReference type="EMBL" id="CAG8856162.1"/>
    </source>
</evidence>
<feature type="non-terminal residue" evidence="1">
    <location>
        <position position="1"/>
    </location>
</feature>
<sequence>HISIVVSMVVRVLLIENHYDLDVLTFSWFIYGNDVLNTASYMDVIRGFGCDPNNEKFSLKLFLERTVVFEQFSGDDTYNPIIEQQDGYQEWEYSSFLDLAPIEVEILNFFKGYSSEDSIITESNEVSCEYFDSS</sequence>
<accession>A0ABN7XLQ9</accession>